<accession>A0A9P6Y587</accession>
<comment type="caution">
    <text evidence="2">The sequence shown here is derived from an EMBL/GenBank/DDBJ whole genome shotgun (WGS) entry which is preliminary data.</text>
</comment>
<protein>
    <recommendedName>
        <fullName evidence="1">Reverse transcriptase/retrotransposon-derived protein RNase H-like domain-containing protein</fullName>
    </recommendedName>
</protein>
<dbReference type="InterPro" id="IPR043128">
    <property type="entry name" value="Rev_trsase/Diguanyl_cyclase"/>
</dbReference>
<sequence length="236" mass="26988">MFKGCPFGLKHIASRYQRAINSILADVPYVLEILAQLSEVTDPLYKLRFEGKLTSKVWGQEQDDVFTKIKQLLASAPVLYHLDFNEPFYVATDASNYFIGAALYQVIDKQICHIGFMARALTTSEKNCSTTEREPLAIVFALKKPGIQNVLPDMLSRLFETEKTLVRDKNQHKTWITLHIVNSKNTNMTTRMMMPVDLVTPAPEERQELLLKTHLERHRGSQAMITTLIAIVMKLY</sequence>
<dbReference type="SUPFAM" id="SSF56672">
    <property type="entry name" value="DNA/RNA polymerases"/>
    <property type="match status" value="1"/>
</dbReference>
<dbReference type="Proteomes" id="UP000717996">
    <property type="component" value="Unassembled WGS sequence"/>
</dbReference>
<reference evidence="2" key="1">
    <citation type="journal article" date="2020" name="Microb. Genom.">
        <title>Genetic diversity of clinical and environmental Mucorales isolates obtained from an investigation of mucormycosis cases among solid organ transplant recipients.</title>
        <authorList>
            <person name="Nguyen M.H."/>
            <person name="Kaul D."/>
            <person name="Muto C."/>
            <person name="Cheng S.J."/>
            <person name="Richter R.A."/>
            <person name="Bruno V.M."/>
            <person name="Liu G."/>
            <person name="Beyhan S."/>
            <person name="Sundermann A.J."/>
            <person name="Mounaud S."/>
            <person name="Pasculle A.W."/>
            <person name="Nierman W.C."/>
            <person name="Driscoll E."/>
            <person name="Cumbie R."/>
            <person name="Clancy C.J."/>
            <person name="Dupont C.L."/>
        </authorList>
    </citation>
    <scope>NUCLEOTIDE SEQUENCE</scope>
    <source>
        <strain evidence="2">GL16</strain>
    </source>
</reference>
<dbReference type="InterPro" id="IPR043502">
    <property type="entry name" value="DNA/RNA_pol_sf"/>
</dbReference>
<organism evidence="2 3">
    <name type="scientific">Rhizopus oryzae</name>
    <name type="common">Mucormycosis agent</name>
    <name type="synonym">Rhizopus arrhizus var. delemar</name>
    <dbReference type="NCBI Taxonomy" id="64495"/>
    <lineage>
        <taxon>Eukaryota</taxon>
        <taxon>Fungi</taxon>
        <taxon>Fungi incertae sedis</taxon>
        <taxon>Mucoromycota</taxon>
        <taxon>Mucoromycotina</taxon>
        <taxon>Mucoromycetes</taxon>
        <taxon>Mucorales</taxon>
        <taxon>Mucorineae</taxon>
        <taxon>Rhizopodaceae</taxon>
        <taxon>Rhizopus</taxon>
    </lineage>
</organism>
<evidence type="ECO:0000259" key="1">
    <source>
        <dbReference type="Pfam" id="PF17919"/>
    </source>
</evidence>
<proteinExistence type="predicted"/>
<dbReference type="PANTHER" id="PTHR33064:SF37">
    <property type="entry name" value="RIBONUCLEASE H"/>
    <property type="match status" value="1"/>
</dbReference>
<dbReference type="Gene3D" id="3.30.70.270">
    <property type="match status" value="1"/>
</dbReference>
<dbReference type="EMBL" id="JAANIT010001597">
    <property type="protein sequence ID" value="KAG1539533.1"/>
    <property type="molecule type" value="Genomic_DNA"/>
</dbReference>
<dbReference type="OrthoDB" id="2281046at2759"/>
<gene>
    <name evidence="2" type="ORF">G6F51_009080</name>
</gene>
<evidence type="ECO:0000313" key="2">
    <source>
        <dbReference type="EMBL" id="KAG1539533.1"/>
    </source>
</evidence>
<dbReference type="PANTHER" id="PTHR33064">
    <property type="entry name" value="POL PROTEIN"/>
    <property type="match status" value="1"/>
</dbReference>
<name>A0A9P6Y587_RHIOR</name>
<dbReference type="InterPro" id="IPR051320">
    <property type="entry name" value="Viral_Replic_Matur_Polypro"/>
</dbReference>
<dbReference type="InterPro" id="IPR041577">
    <property type="entry name" value="RT_RNaseH_2"/>
</dbReference>
<dbReference type="Pfam" id="PF17919">
    <property type="entry name" value="RT_RNaseH_2"/>
    <property type="match status" value="1"/>
</dbReference>
<evidence type="ECO:0000313" key="3">
    <source>
        <dbReference type="Proteomes" id="UP000717996"/>
    </source>
</evidence>
<feature type="domain" description="Reverse transcriptase/retrotransposon-derived protein RNase H-like" evidence="1">
    <location>
        <begin position="58"/>
        <end position="144"/>
    </location>
</feature>
<dbReference type="AlphaFoldDB" id="A0A9P6Y587"/>